<accession>A0A844CI04</accession>
<evidence type="ECO:0008006" key="3">
    <source>
        <dbReference type="Google" id="ProtNLM"/>
    </source>
</evidence>
<name>A0A844CI04_9RHOB</name>
<dbReference type="Proteomes" id="UP000564704">
    <property type="component" value="Unassembled WGS sequence"/>
</dbReference>
<dbReference type="OrthoDB" id="7724038at2"/>
<sequence>MPRETRPDRDATKREYVETEDKVIDHDSWNYSLPKLPRASALSLGDIRGVLPFDGVRNPSARSNTSHKVFLTYRTPANDWKPKVGIAESAAEAATGLEAVMSREIYDVTFQPLTVHYRDEDNVRRSYTHDLKITFRNGYKRLIFVRNEESLEKPRTQRQINAIVAATPKHAANDMIVVNANDYTRQRRDNLMRMHHFVFQPDAEADEALWETALSVKSFYYMRDLFPHAPVSTPRAFAACYRLIARGALRANLDHVLWEHSRIEVAA</sequence>
<protein>
    <recommendedName>
        <fullName evidence="3">TnsA endonuclease N terminal</fullName>
    </recommendedName>
</protein>
<reference evidence="1 2" key="1">
    <citation type="submission" date="2019-05" db="EMBL/GenBank/DDBJ databases">
        <title>Roseovarius bejariae sp. nov., a moderately halophylic bacterium isolated from a saline soil in Rambla Salada (Murcia).</title>
        <authorList>
            <person name="Castro D.J."/>
            <person name="Gomez-Altuve A."/>
            <person name="Reina J.C."/>
            <person name="Rodriguez M."/>
            <person name="Sampedro I."/>
            <person name="Llamas I."/>
            <person name="Martinez-Checa F."/>
        </authorList>
    </citation>
    <scope>NUCLEOTIDE SEQUENCE [LARGE SCALE GENOMIC DNA]</scope>
    <source>
        <strain evidence="1 2">A21</strain>
    </source>
</reference>
<keyword evidence="2" id="KW-1185">Reference proteome</keyword>
<proteinExistence type="predicted"/>
<evidence type="ECO:0000313" key="1">
    <source>
        <dbReference type="EMBL" id="MRU14951.1"/>
    </source>
</evidence>
<dbReference type="EMBL" id="SZWE01000001">
    <property type="protein sequence ID" value="MRU14951.1"/>
    <property type="molecule type" value="Genomic_DNA"/>
</dbReference>
<dbReference type="AlphaFoldDB" id="A0A844CI04"/>
<comment type="caution">
    <text evidence="1">The sequence shown here is derived from an EMBL/GenBank/DDBJ whole genome shotgun (WGS) entry which is preliminary data.</text>
</comment>
<gene>
    <name evidence="1" type="ORF">FDP25_05860</name>
</gene>
<evidence type="ECO:0000313" key="2">
    <source>
        <dbReference type="Proteomes" id="UP000564704"/>
    </source>
</evidence>
<organism evidence="1 2">
    <name type="scientific">Roseovarius bejariae</name>
    <dbReference type="NCBI Taxonomy" id="2576383"/>
    <lineage>
        <taxon>Bacteria</taxon>
        <taxon>Pseudomonadati</taxon>
        <taxon>Pseudomonadota</taxon>
        <taxon>Alphaproteobacteria</taxon>
        <taxon>Rhodobacterales</taxon>
        <taxon>Roseobacteraceae</taxon>
        <taxon>Roseovarius</taxon>
    </lineage>
</organism>